<dbReference type="SUPFAM" id="SSF53474">
    <property type="entry name" value="alpha/beta-Hydrolases"/>
    <property type="match status" value="1"/>
</dbReference>
<dbReference type="OMA" id="PEHQWLA"/>
<dbReference type="InterPro" id="IPR011042">
    <property type="entry name" value="6-blade_b-propeller_TolB-like"/>
</dbReference>
<feature type="domain" description="Peptidase S9 prolyl oligopeptidase catalytic" evidence="4">
    <location>
        <begin position="509"/>
        <end position="720"/>
    </location>
</feature>
<keyword evidence="1" id="KW-0378">Hydrolase</keyword>
<evidence type="ECO:0000256" key="2">
    <source>
        <dbReference type="SAM" id="MobiDB-lite"/>
    </source>
</evidence>
<dbReference type="PANTHER" id="PTHR42776:SF27">
    <property type="entry name" value="DIPEPTIDYL PEPTIDASE FAMILY MEMBER 6"/>
    <property type="match status" value="1"/>
</dbReference>
<reference evidence="6" key="1">
    <citation type="submission" date="2022-11" db="UniProtKB">
        <authorList>
            <consortium name="WormBaseParasite"/>
        </authorList>
    </citation>
    <scope>IDENTIFICATION</scope>
</reference>
<dbReference type="Pfam" id="PF00326">
    <property type="entry name" value="Peptidase_S9"/>
    <property type="match status" value="1"/>
</dbReference>
<keyword evidence="5" id="KW-1185">Reference proteome</keyword>
<evidence type="ECO:0000313" key="5">
    <source>
        <dbReference type="Proteomes" id="UP000887565"/>
    </source>
</evidence>
<feature type="chain" id="PRO_5038115663" evidence="3">
    <location>
        <begin position="24"/>
        <end position="737"/>
    </location>
</feature>
<dbReference type="GO" id="GO:0006508">
    <property type="term" value="P:proteolysis"/>
    <property type="evidence" value="ECO:0007669"/>
    <property type="project" value="InterPro"/>
</dbReference>
<evidence type="ECO:0000256" key="1">
    <source>
        <dbReference type="ARBA" id="ARBA00022801"/>
    </source>
</evidence>
<dbReference type="InterPro" id="IPR029058">
    <property type="entry name" value="AB_hydrolase_fold"/>
</dbReference>
<proteinExistence type="predicted"/>
<dbReference type="AlphaFoldDB" id="A0A915J3C2"/>
<dbReference type="Proteomes" id="UP000887565">
    <property type="component" value="Unplaced"/>
</dbReference>
<evidence type="ECO:0000256" key="3">
    <source>
        <dbReference type="SAM" id="SignalP"/>
    </source>
</evidence>
<dbReference type="WBParaSite" id="nRc.2.0.1.t20207-RA">
    <property type="protein sequence ID" value="nRc.2.0.1.t20207-RA"/>
    <property type="gene ID" value="nRc.2.0.1.g20207"/>
</dbReference>
<keyword evidence="3" id="KW-0732">Signal</keyword>
<name>A0A915J3C2_ROMCU</name>
<organism evidence="5 6">
    <name type="scientific">Romanomermis culicivorax</name>
    <name type="common">Nematode worm</name>
    <dbReference type="NCBI Taxonomy" id="13658"/>
    <lineage>
        <taxon>Eukaryota</taxon>
        <taxon>Metazoa</taxon>
        <taxon>Ecdysozoa</taxon>
        <taxon>Nematoda</taxon>
        <taxon>Enoplea</taxon>
        <taxon>Dorylaimia</taxon>
        <taxon>Mermithida</taxon>
        <taxon>Mermithoidea</taxon>
        <taxon>Mermithidae</taxon>
        <taxon>Romanomermis</taxon>
    </lineage>
</organism>
<sequence>MKIDASLCTVFLFVVTDLFISNALFDEKVEKSAEESGKSLEKETEPEDNEEDVKPPPIIPRKVIFADPDYASVRLSPDGKWLAWVAPYDNVPNIWGKDLPDGEPRTLTKERGRGITSFSWTYRNQTIMYAQLYSQDKDGDENWRLSILDTSTMKTRFLTETFGVKAILLDSSQKQPDKVVIGINNRDPRFYDAYLIDLETGNETLIFQNSGFKSYQFDQDLNIRLLCNETEDAGESFYKYINSTHVEHFKTVSFEDSDVTGPIYFHENGEILYWMESPTPETHGLYEVNLTSNDMTLIYESKQQIATVIGNPVVSLMENYLKPIRIFINGTDSTKNQSDFDSVASLSHDLAQIRKNMPDQSEPLIVSHSSDFSIWLIVPIIDKTPPSYYYFDRKDPNRRVKFLFNYRQTLKSYSLVPMHPVEITSRDGLNLVSYLTLPLESDPKFTSRPSKPVPTILLVHGGPWQRDKWTFDEEILCNKPGPGPGARLGKNGEILSPVDRCLVTFTPISVQYYANRGYAVLQCNFRGSSGFGKKFLNAGNGQWGDRMQNDLTDAVLWAISNNISQPDKIAIVGRSYGGFAVLAGLAFTPDLYACGVDVVGPSNLITMLKSFPPYWKPVYRMMKKRLGGDPYTPDGQKFFRSISPFFHAHKIKRPLLIAQGANDPKVRKFESDQIVDALRNQSVPVTYLVFPNEGHHFVRSENRLAFYAINEKFLADCLGGRSEPMHNDIAQSSVQIT</sequence>
<dbReference type="PANTHER" id="PTHR42776">
    <property type="entry name" value="SERINE PEPTIDASE S9 FAMILY MEMBER"/>
    <property type="match status" value="1"/>
</dbReference>
<evidence type="ECO:0000313" key="6">
    <source>
        <dbReference type="WBParaSite" id="nRc.2.0.1.t20207-RA"/>
    </source>
</evidence>
<dbReference type="InterPro" id="IPR001375">
    <property type="entry name" value="Peptidase_S9_cat"/>
</dbReference>
<protein>
    <submittedName>
        <fullName evidence="6">Peptidase S9 prolyl oligopeptidase catalytic domain-containing protein</fullName>
    </submittedName>
</protein>
<dbReference type="SUPFAM" id="SSF69304">
    <property type="entry name" value="Tricorn protease N-terminal domain"/>
    <property type="match status" value="1"/>
</dbReference>
<dbReference type="GO" id="GO:0004252">
    <property type="term" value="F:serine-type endopeptidase activity"/>
    <property type="evidence" value="ECO:0007669"/>
    <property type="project" value="TreeGrafter"/>
</dbReference>
<feature type="signal peptide" evidence="3">
    <location>
        <begin position="1"/>
        <end position="23"/>
    </location>
</feature>
<dbReference type="Gene3D" id="3.40.50.1820">
    <property type="entry name" value="alpha/beta hydrolase"/>
    <property type="match status" value="1"/>
</dbReference>
<feature type="region of interest" description="Disordered" evidence="2">
    <location>
        <begin position="35"/>
        <end position="57"/>
    </location>
</feature>
<evidence type="ECO:0000259" key="4">
    <source>
        <dbReference type="Pfam" id="PF00326"/>
    </source>
</evidence>
<accession>A0A915J3C2</accession>
<dbReference type="Gene3D" id="2.120.10.30">
    <property type="entry name" value="TolB, C-terminal domain"/>
    <property type="match status" value="1"/>
</dbReference>